<accession>A0A1R3GST2</accession>
<dbReference type="AlphaFoldDB" id="A0A1R3GST2"/>
<dbReference type="EMBL" id="AWUE01021764">
    <property type="protein sequence ID" value="OMO61111.1"/>
    <property type="molecule type" value="Genomic_DNA"/>
</dbReference>
<comment type="caution">
    <text evidence="1">The sequence shown here is derived from an EMBL/GenBank/DDBJ whole genome shotgun (WGS) entry which is preliminary data.</text>
</comment>
<gene>
    <name evidence="1" type="ORF">COLO4_33554</name>
</gene>
<proteinExistence type="predicted"/>
<keyword evidence="2" id="KW-1185">Reference proteome</keyword>
<evidence type="ECO:0000313" key="1">
    <source>
        <dbReference type="EMBL" id="OMO61111.1"/>
    </source>
</evidence>
<dbReference type="Proteomes" id="UP000187203">
    <property type="component" value="Unassembled WGS sequence"/>
</dbReference>
<evidence type="ECO:0000313" key="2">
    <source>
        <dbReference type="Proteomes" id="UP000187203"/>
    </source>
</evidence>
<reference evidence="2" key="1">
    <citation type="submission" date="2013-09" db="EMBL/GenBank/DDBJ databases">
        <title>Corchorus olitorius genome sequencing.</title>
        <authorList>
            <person name="Alam M."/>
            <person name="Haque M.S."/>
            <person name="Islam M.S."/>
            <person name="Emdad E.M."/>
            <person name="Islam M.M."/>
            <person name="Ahmed B."/>
            <person name="Halim A."/>
            <person name="Hossen Q.M.M."/>
            <person name="Hossain M.Z."/>
            <person name="Ahmed R."/>
            <person name="Khan M.M."/>
            <person name="Islam R."/>
            <person name="Rashid M.M."/>
            <person name="Khan S.A."/>
            <person name="Rahman M.S."/>
            <person name="Alam M."/>
            <person name="Yahiya A.S."/>
            <person name="Khan M.S."/>
            <person name="Azam M.S."/>
            <person name="Haque T."/>
            <person name="Lashkar M.Z.H."/>
            <person name="Akhand A.I."/>
            <person name="Morshed G."/>
            <person name="Roy S."/>
            <person name="Uddin K.S."/>
            <person name="Rabeya T."/>
            <person name="Hossain A.S."/>
            <person name="Chowdhury A."/>
            <person name="Snigdha A.R."/>
            <person name="Mortoza M.S."/>
            <person name="Matin S.A."/>
            <person name="Hoque S.M.E."/>
            <person name="Islam M.K."/>
            <person name="Roy D.K."/>
            <person name="Haider R."/>
            <person name="Moosa M.M."/>
            <person name="Elias S.M."/>
            <person name="Hasan A.M."/>
            <person name="Jahan S."/>
            <person name="Shafiuddin M."/>
            <person name="Mahmood N."/>
            <person name="Shommy N.S."/>
        </authorList>
    </citation>
    <scope>NUCLEOTIDE SEQUENCE [LARGE SCALE GENOMIC DNA]</scope>
    <source>
        <strain evidence="2">cv. O-4</strain>
    </source>
</reference>
<name>A0A1R3GST2_9ROSI</name>
<protein>
    <submittedName>
        <fullName evidence="1">Uncharacterized protein</fullName>
    </submittedName>
</protein>
<organism evidence="1 2">
    <name type="scientific">Corchorus olitorius</name>
    <dbReference type="NCBI Taxonomy" id="93759"/>
    <lineage>
        <taxon>Eukaryota</taxon>
        <taxon>Viridiplantae</taxon>
        <taxon>Streptophyta</taxon>
        <taxon>Embryophyta</taxon>
        <taxon>Tracheophyta</taxon>
        <taxon>Spermatophyta</taxon>
        <taxon>Magnoliopsida</taxon>
        <taxon>eudicotyledons</taxon>
        <taxon>Gunneridae</taxon>
        <taxon>Pentapetalae</taxon>
        <taxon>rosids</taxon>
        <taxon>malvids</taxon>
        <taxon>Malvales</taxon>
        <taxon>Malvaceae</taxon>
        <taxon>Grewioideae</taxon>
        <taxon>Apeibeae</taxon>
        <taxon>Corchorus</taxon>
    </lineage>
</organism>
<sequence>MCTCGKVAELSWTPGEPLSFCTCLKLNWNWCFIL</sequence>